<dbReference type="GO" id="GO:0001841">
    <property type="term" value="P:neural tube formation"/>
    <property type="evidence" value="ECO:0007669"/>
    <property type="project" value="UniProtKB-ARBA"/>
</dbReference>
<keyword evidence="8 14" id="KW-0106">Calcium</keyword>
<evidence type="ECO:0000256" key="12">
    <source>
        <dbReference type="ARBA" id="ARBA00023136"/>
    </source>
</evidence>
<keyword evidence="5" id="KW-0479">Metal-binding</keyword>
<dbReference type="GO" id="GO:0000902">
    <property type="term" value="P:cell morphogenesis"/>
    <property type="evidence" value="ECO:0007669"/>
    <property type="project" value="TreeGrafter"/>
</dbReference>
<sequence>MPQCEWTVWEIPKVVGPKRRKNECGNRRVCPFVGFNTDDYQSSVTFCAGAQVLRTRTSEKTQISPPKKNMANFFILNLCLVLVVSGVESCFITNSLYVPVPRLIPPGLLITKVNVAGCDTESTHLTLSDSSFAIKDNGEISAVTAVSVATSGRTFSVRARDNSGLESEMEVHLFRSTVRQTEHKGKGKGVLVRTKREWGHPPFNILENLAASYPKNIERIVSDSEINHNVYYTLRGPGVDKHPFNLFSLDRYSGMLSVHRAIDREEFPGFNLTANVYDRVTNIPTDRTLAIIIIIDDENDNAPTFKDRLEFTVLEQSKAGAEVGKVNATDRDDPTTKHVVIRYTLLDGTDRFSIDPSTGVIKTVTNTLDRETQDKYLVKIQIKDNDGAANGLATTGTATIIVGDINDNPPTFSKASYEASVKENESEKLLLRIPVEDKDLINTPNWISKFVITEGNENGNFRMATDPKTNEGLLYVAKALNYEQAKNVKLQIMAKNEVDLTGTNAQWQSVPVTVSVTDVDEGPEFTTPTIRLKVKENTPLDTVIGRYTAVDPETESSDGITYYKVTDPASWINVDKNTGELKVAGEIDRESDFVQDGIYNITMKAVDGTKTGTGTVILEVEDVNDNKPKVPSELVMCEIPGGLSSVTFVAEDKDNSPLSSPFTFALPDDHDGKWSLTRFNDTAATLSQLKEIPTGIYDIDVMVTDLQGSGDLQTVKVRICQCRDGVCLAKASSVSLGPLGILALLLPLVLLLLLLLLLIFFCATKREKLELDDGGGSGGILLKSNIEAPGEEVDSSLITIPTMGIEQGVKGNIVKTGWMGTKSTSTIGGHGAHENGTYKAGITTADTKEYSSAQYDYQYGTQQFNGGHHLGSCVDFDNRYFAQDSALLHTWQTHGRYLQQKLAFMGTEDDGRYADDGTRVYGFEGQGSVAGSIGCCSDYGDTDDLGFLNTLGPKFKSLADACKKS</sequence>
<dbReference type="Gene3D" id="2.60.40.60">
    <property type="entry name" value="Cadherins"/>
    <property type="match status" value="6"/>
</dbReference>
<dbReference type="InterPro" id="IPR014868">
    <property type="entry name" value="Cadherin_pro_dom"/>
</dbReference>
<organism evidence="19 20">
    <name type="scientific">Collichthys lucidus</name>
    <name type="common">Big head croaker</name>
    <name type="synonym">Sciaena lucida</name>
    <dbReference type="NCBI Taxonomy" id="240159"/>
    <lineage>
        <taxon>Eukaryota</taxon>
        <taxon>Metazoa</taxon>
        <taxon>Chordata</taxon>
        <taxon>Craniata</taxon>
        <taxon>Vertebrata</taxon>
        <taxon>Euteleostomi</taxon>
        <taxon>Actinopterygii</taxon>
        <taxon>Neopterygii</taxon>
        <taxon>Teleostei</taxon>
        <taxon>Neoteleostei</taxon>
        <taxon>Acanthomorphata</taxon>
        <taxon>Eupercaria</taxon>
        <taxon>Sciaenidae</taxon>
        <taxon>Collichthys</taxon>
    </lineage>
</organism>
<dbReference type="PANTHER" id="PTHR24027">
    <property type="entry name" value="CADHERIN-23"/>
    <property type="match status" value="1"/>
</dbReference>
<evidence type="ECO:0000256" key="15">
    <source>
        <dbReference type="RuleBase" id="RU003318"/>
    </source>
</evidence>
<dbReference type="InterPro" id="IPR015919">
    <property type="entry name" value="Cadherin-like_sf"/>
</dbReference>
<dbReference type="GO" id="GO:0016339">
    <property type="term" value="P:calcium-dependent cell-cell adhesion via plasma membrane cell adhesion molecules"/>
    <property type="evidence" value="ECO:0007669"/>
    <property type="project" value="TreeGrafter"/>
</dbReference>
<dbReference type="InterPro" id="IPR027397">
    <property type="entry name" value="Catenin-bd_sf"/>
</dbReference>
<dbReference type="PROSITE" id="PS00232">
    <property type="entry name" value="CADHERIN_1"/>
    <property type="match status" value="2"/>
</dbReference>
<dbReference type="InterPro" id="IPR009122">
    <property type="entry name" value="Desmosomal_cadherin"/>
</dbReference>
<evidence type="ECO:0000256" key="5">
    <source>
        <dbReference type="ARBA" id="ARBA00022723"/>
    </source>
</evidence>
<comment type="subcellular location">
    <subcellularLocation>
        <location evidence="2">Cell junction</location>
        <location evidence="2">Desmosome</location>
    </subcellularLocation>
    <subcellularLocation>
        <location evidence="1 15">Cell membrane</location>
        <topology evidence="1 15">Single-pass type I membrane protein</topology>
    </subcellularLocation>
</comment>
<dbReference type="GO" id="GO:0034332">
    <property type="term" value="P:adherens junction organization"/>
    <property type="evidence" value="ECO:0007669"/>
    <property type="project" value="UniProtKB-ARBA"/>
</dbReference>
<keyword evidence="7" id="KW-0677">Repeat</keyword>
<keyword evidence="9 15" id="KW-0130">Cell adhesion</keyword>
<reference evidence="19 20" key="1">
    <citation type="submission" date="2019-01" db="EMBL/GenBank/DDBJ databases">
        <title>Genome Assembly of Collichthys lucidus.</title>
        <authorList>
            <person name="Cai M."/>
            <person name="Xiao S."/>
        </authorList>
    </citation>
    <scope>NUCLEOTIDE SEQUENCE [LARGE SCALE GENOMIC DNA]</scope>
    <source>
        <strain evidence="19">JT15FE1705JMU</strain>
        <tissue evidence="19">Muscle</tissue>
    </source>
</reference>
<keyword evidence="6" id="KW-0732">Signal</keyword>
<keyword evidence="11 17" id="KW-1133">Transmembrane helix</keyword>
<dbReference type="GO" id="GO:0030057">
    <property type="term" value="C:desmosome"/>
    <property type="evidence" value="ECO:0007669"/>
    <property type="project" value="UniProtKB-SubCell"/>
</dbReference>
<dbReference type="InterPro" id="IPR020894">
    <property type="entry name" value="Cadherin_CS"/>
</dbReference>
<gene>
    <name evidence="19" type="ORF">D9C73_014077</name>
</gene>
<dbReference type="PRINTS" id="PR01818">
    <property type="entry name" value="DESMOCADHERN"/>
</dbReference>
<dbReference type="GO" id="GO:0007156">
    <property type="term" value="P:homophilic cell adhesion via plasma membrane adhesion molecules"/>
    <property type="evidence" value="ECO:0007669"/>
    <property type="project" value="InterPro"/>
</dbReference>
<proteinExistence type="predicted"/>
<evidence type="ECO:0000256" key="17">
    <source>
        <dbReference type="SAM" id="Phobius"/>
    </source>
</evidence>
<dbReference type="PANTHER" id="PTHR24027:SF78">
    <property type="entry name" value="CADHERIN-LIKE PROTEIN 26"/>
    <property type="match status" value="1"/>
</dbReference>
<dbReference type="InterPro" id="IPR002126">
    <property type="entry name" value="Cadherin-like_dom"/>
</dbReference>
<evidence type="ECO:0000256" key="6">
    <source>
        <dbReference type="ARBA" id="ARBA00022729"/>
    </source>
</evidence>
<dbReference type="SMART" id="SM01055">
    <property type="entry name" value="Cadherin_pro"/>
    <property type="match status" value="1"/>
</dbReference>
<dbReference type="GO" id="GO:0007498">
    <property type="term" value="P:mesoderm development"/>
    <property type="evidence" value="ECO:0007669"/>
    <property type="project" value="UniProtKB-ARBA"/>
</dbReference>
<name>A0A4U5UWQ3_COLLU</name>
<evidence type="ECO:0000256" key="8">
    <source>
        <dbReference type="ARBA" id="ARBA00022837"/>
    </source>
</evidence>
<dbReference type="EMBL" id="CM014089">
    <property type="protein sequence ID" value="TKS79693.1"/>
    <property type="molecule type" value="Genomic_DNA"/>
</dbReference>
<comment type="function">
    <text evidence="16">A component of desmosome cell-cell junctions which are required for positive regulation of cellular adhesion. Involved in the interaction of plaque proteins and intermediate filaments mediating cell-cell adhesion.</text>
</comment>
<evidence type="ECO:0000256" key="11">
    <source>
        <dbReference type="ARBA" id="ARBA00022989"/>
    </source>
</evidence>
<dbReference type="SMART" id="SM00112">
    <property type="entry name" value="CA"/>
    <property type="match status" value="4"/>
</dbReference>
<evidence type="ECO:0000256" key="1">
    <source>
        <dbReference type="ARBA" id="ARBA00004251"/>
    </source>
</evidence>
<dbReference type="FunFam" id="2.60.40.60:FF:000022">
    <property type="entry name" value="Cadherin 2"/>
    <property type="match status" value="1"/>
</dbReference>
<keyword evidence="12 17" id="KW-0472">Membrane</keyword>
<dbReference type="GO" id="GO:0001764">
    <property type="term" value="P:neuron migration"/>
    <property type="evidence" value="ECO:0007669"/>
    <property type="project" value="UniProtKB-ARBA"/>
</dbReference>
<dbReference type="FunFam" id="2.60.40.60:FF:000027">
    <property type="entry name" value="Cadherin 2"/>
    <property type="match status" value="1"/>
</dbReference>
<dbReference type="STRING" id="240159.A0A4U5UWQ3"/>
<dbReference type="PRINTS" id="PR00205">
    <property type="entry name" value="CADHERIN"/>
</dbReference>
<dbReference type="Gene3D" id="4.10.900.10">
    <property type="entry name" value="TCF3-CBD (Catenin binding domain)"/>
    <property type="match status" value="1"/>
</dbReference>
<dbReference type="InterPro" id="IPR039808">
    <property type="entry name" value="Cadherin"/>
</dbReference>
<dbReference type="Pfam" id="PF01049">
    <property type="entry name" value="CADH_Y-type_LIR"/>
    <property type="match status" value="1"/>
</dbReference>
<evidence type="ECO:0000256" key="13">
    <source>
        <dbReference type="ARBA" id="ARBA00023180"/>
    </source>
</evidence>
<accession>A0A4U5UWQ3</accession>
<dbReference type="GO" id="GO:0005509">
    <property type="term" value="F:calcium ion binding"/>
    <property type="evidence" value="ECO:0007669"/>
    <property type="project" value="UniProtKB-UniRule"/>
</dbReference>
<dbReference type="GO" id="GO:0060027">
    <property type="term" value="P:convergent extension involved in gastrulation"/>
    <property type="evidence" value="ECO:0007669"/>
    <property type="project" value="UniProtKB-ARBA"/>
</dbReference>
<dbReference type="PROSITE" id="PS50268">
    <property type="entry name" value="CADHERIN_2"/>
    <property type="match status" value="4"/>
</dbReference>
<dbReference type="Proteomes" id="UP000298787">
    <property type="component" value="Chromosome 12"/>
</dbReference>
<keyword evidence="13" id="KW-0325">Glycoprotein</keyword>
<evidence type="ECO:0000256" key="3">
    <source>
        <dbReference type="ARBA" id="ARBA00022475"/>
    </source>
</evidence>
<evidence type="ECO:0000256" key="14">
    <source>
        <dbReference type="PROSITE-ProRule" id="PRU00043"/>
    </source>
</evidence>
<dbReference type="GO" id="GO:0005912">
    <property type="term" value="C:adherens junction"/>
    <property type="evidence" value="ECO:0007669"/>
    <property type="project" value="TreeGrafter"/>
</dbReference>
<dbReference type="GO" id="GO:0030010">
    <property type="term" value="P:establishment of cell polarity"/>
    <property type="evidence" value="ECO:0007669"/>
    <property type="project" value="UniProtKB-ARBA"/>
</dbReference>
<feature type="domain" description="Cadherin" evidence="18">
    <location>
        <begin position="526"/>
        <end position="630"/>
    </location>
</feature>
<dbReference type="Pfam" id="PF00028">
    <property type="entry name" value="Cadherin"/>
    <property type="match status" value="3"/>
</dbReference>
<evidence type="ECO:0000256" key="2">
    <source>
        <dbReference type="ARBA" id="ARBA00004568"/>
    </source>
</evidence>
<dbReference type="GO" id="GO:0045296">
    <property type="term" value="F:cadherin binding"/>
    <property type="evidence" value="ECO:0007669"/>
    <property type="project" value="TreeGrafter"/>
</dbReference>
<dbReference type="InterPro" id="IPR000233">
    <property type="entry name" value="Cadherin_Y-type_LIR"/>
</dbReference>
<dbReference type="FunFam" id="2.60.40.60:FF:000011">
    <property type="entry name" value="Cadherin 1"/>
    <property type="match status" value="1"/>
</dbReference>
<dbReference type="GO" id="GO:0016342">
    <property type="term" value="C:catenin complex"/>
    <property type="evidence" value="ECO:0007669"/>
    <property type="project" value="TreeGrafter"/>
</dbReference>
<evidence type="ECO:0000256" key="9">
    <source>
        <dbReference type="ARBA" id="ARBA00022889"/>
    </source>
</evidence>
<evidence type="ECO:0000256" key="7">
    <source>
        <dbReference type="ARBA" id="ARBA00022737"/>
    </source>
</evidence>
<keyword evidence="20" id="KW-1185">Reference proteome</keyword>
<keyword evidence="10" id="KW-0965">Cell junction</keyword>
<dbReference type="FunFam" id="2.60.40.60:FF:000019">
    <property type="entry name" value="Cadherin 2"/>
    <property type="match status" value="1"/>
</dbReference>
<keyword evidence="4 15" id="KW-0812">Transmembrane</keyword>
<dbReference type="AlphaFoldDB" id="A0A4U5UWQ3"/>
<evidence type="ECO:0000313" key="20">
    <source>
        <dbReference type="Proteomes" id="UP000298787"/>
    </source>
</evidence>
<dbReference type="GO" id="GO:0008013">
    <property type="term" value="F:beta-catenin binding"/>
    <property type="evidence" value="ECO:0007669"/>
    <property type="project" value="TreeGrafter"/>
</dbReference>
<dbReference type="CDD" id="cd11304">
    <property type="entry name" value="Cadherin_repeat"/>
    <property type="match status" value="4"/>
</dbReference>
<dbReference type="GO" id="GO:0044331">
    <property type="term" value="P:cell-cell adhesion mediated by cadherin"/>
    <property type="evidence" value="ECO:0007669"/>
    <property type="project" value="TreeGrafter"/>
</dbReference>
<keyword evidence="3" id="KW-1003">Cell membrane</keyword>
<dbReference type="SUPFAM" id="SSF49313">
    <property type="entry name" value="Cadherin-like"/>
    <property type="match status" value="6"/>
</dbReference>
<evidence type="ECO:0000313" key="19">
    <source>
        <dbReference type="EMBL" id="TKS79693.1"/>
    </source>
</evidence>
<evidence type="ECO:0000256" key="4">
    <source>
        <dbReference type="ARBA" id="ARBA00022692"/>
    </source>
</evidence>
<feature type="transmembrane region" description="Helical" evidence="17">
    <location>
        <begin position="739"/>
        <end position="761"/>
    </location>
</feature>
<feature type="domain" description="Cadherin" evidence="18">
    <location>
        <begin position="305"/>
        <end position="412"/>
    </location>
</feature>
<evidence type="ECO:0000256" key="16">
    <source>
        <dbReference type="RuleBase" id="RU004358"/>
    </source>
</evidence>
<evidence type="ECO:0000259" key="18">
    <source>
        <dbReference type="PROSITE" id="PS50268"/>
    </source>
</evidence>
<feature type="domain" description="Cadherin" evidence="18">
    <location>
        <begin position="413"/>
        <end position="525"/>
    </location>
</feature>
<protein>
    <submittedName>
        <fullName evidence="19">Desmocollin-2 Epithelial type 2 desmocollin</fullName>
    </submittedName>
</protein>
<evidence type="ECO:0000256" key="10">
    <source>
        <dbReference type="ARBA" id="ARBA00022949"/>
    </source>
</evidence>
<dbReference type="GO" id="GO:0007043">
    <property type="term" value="P:cell-cell junction assembly"/>
    <property type="evidence" value="ECO:0007669"/>
    <property type="project" value="TreeGrafter"/>
</dbReference>
<dbReference type="GO" id="GO:0007398">
    <property type="term" value="P:ectoderm development"/>
    <property type="evidence" value="ECO:0007669"/>
    <property type="project" value="UniProtKB-ARBA"/>
</dbReference>
<feature type="domain" description="Cadherin" evidence="18">
    <location>
        <begin position="223"/>
        <end position="305"/>
    </location>
</feature>
<dbReference type="GO" id="GO:0042074">
    <property type="term" value="P:cell migration involved in gastrulation"/>
    <property type="evidence" value="ECO:0007669"/>
    <property type="project" value="UniProtKB-ARBA"/>
</dbReference>